<accession>A0A1H5VLW2</accession>
<evidence type="ECO:0000313" key="1">
    <source>
        <dbReference type="EMBL" id="SEF87831.1"/>
    </source>
</evidence>
<evidence type="ECO:0000313" key="2">
    <source>
        <dbReference type="Proteomes" id="UP000236731"/>
    </source>
</evidence>
<dbReference type="Proteomes" id="UP000236731">
    <property type="component" value="Unassembled WGS sequence"/>
</dbReference>
<protein>
    <submittedName>
        <fullName evidence="1">Uncharacterized protein</fullName>
    </submittedName>
</protein>
<dbReference type="AlphaFoldDB" id="A0A1H5VLW2"/>
<reference evidence="2" key="1">
    <citation type="submission" date="2016-10" db="EMBL/GenBank/DDBJ databases">
        <authorList>
            <person name="Varghese N."/>
            <person name="Submissions S."/>
        </authorList>
    </citation>
    <scope>NUCLEOTIDE SEQUENCE [LARGE SCALE GENOMIC DNA]</scope>
    <source>
        <strain evidence="2">DSM 22361</strain>
    </source>
</reference>
<organism evidence="1 2">
    <name type="scientific">Sphingobacterium lactis</name>
    <dbReference type="NCBI Taxonomy" id="797291"/>
    <lineage>
        <taxon>Bacteria</taxon>
        <taxon>Pseudomonadati</taxon>
        <taxon>Bacteroidota</taxon>
        <taxon>Sphingobacteriia</taxon>
        <taxon>Sphingobacteriales</taxon>
        <taxon>Sphingobacteriaceae</taxon>
        <taxon>Sphingobacterium</taxon>
    </lineage>
</organism>
<dbReference type="EMBL" id="FNUT01000003">
    <property type="protein sequence ID" value="SEF87831.1"/>
    <property type="molecule type" value="Genomic_DNA"/>
</dbReference>
<name>A0A1H5VLW2_9SPHI</name>
<proteinExistence type="predicted"/>
<gene>
    <name evidence="1" type="ORF">SAMN05421877_103161</name>
</gene>
<sequence>MVLSKAQETLRTNQPHNSCASVVYGFKRGVNSHAGAKSFDVASAVADLCLKHAVGTKDTACESFKHIAAANVTNNCPSTHTNPGGV</sequence>
<keyword evidence="2" id="KW-1185">Reference proteome</keyword>